<dbReference type="NCBIfam" id="NF037959">
    <property type="entry name" value="MFS_SpdSyn"/>
    <property type="match status" value="1"/>
</dbReference>
<organism evidence="2 3">
    <name type="scientific">Bizionia echini</name>
    <dbReference type="NCBI Taxonomy" id="649333"/>
    <lineage>
        <taxon>Bacteria</taxon>
        <taxon>Pseudomonadati</taxon>
        <taxon>Bacteroidota</taxon>
        <taxon>Flavobacteriia</taxon>
        <taxon>Flavobacteriales</taxon>
        <taxon>Flavobacteriaceae</taxon>
        <taxon>Bizionia</taxon>
    </lineage>
</organism>
<evidence type="ECO:0000313" key="2">
    <source>
        <dbReference type="EMBL" id="SFN50700.1"/>
    </source>
</evidence>
<dbReference type="GO" id="GO:0006596">
    <property type="term" value="P:polyamine biosynthetic process"/>
    <property type="evidence" value="ECO:0007669"/>
    <property type="project" value="UniProtKB-KW"/>
</dbReference>
<keyword evidence="1" id="KW-0620">Polyamine biosynthesis</keyword>
<dbReference type="PANTHER" id="PTHR43317:SF1">
    <property type="entry name" value="THERMOSPERMINE SYNTHASE ACAULIS5"/>
    <property type="match status" value="1"/>
</dbReference>
<evidence type="ECO:0000256" key="1">
    <source>
        <dbReference type="ARBA" id="ARBA00023115"/>
    </source>
</evidence>
<reference evidence="3" key="1">
    <citation type="submission" date="2016-10" db="EMBL/GenBank/DDBJ databases">
        <authorList>
            <person name="Varghese N."/>
            <person name="Submissions S."/>
        </authorList>
    </citation>
    <scope>NUCLEOTIDE SEQUENCE [LARGE SCALE GENOMIC DNA]</scope>
    <source>
        <strain evidence="3">DSM 23925</strain>
    </source>
</reference>
<proteinExistence type="predicted"/>
<dbReference type="OrthoDB" id="650847at2"/>
<dbReference type="SUPFAM" id="SSF53335">
    <property type="entry name" value="S-adenosyl-L-methionine-dependent methyltransferases"/>
    <property type="match status" value="1"/>
</dbReference>
<dbReference type="STRING" id="649333.SAMN04487989_101887"/>
<accession>A0A1I4ZL64</accession>
<dbReference type="AlphaFoldDB" id="A0A1I4ZL64"/>
<dbReference type="InterPro" id="IPR029063">
    <property type="entry name" value="SAM-dependent_MTases_sf"/>
</dbReference>
<evidence type="ECO:0000313" key="3">
    <source>
        <dbReference type="Proteomes" id="UP000198705"/>
    </source>
</evidence>
<gene>
    <name evidence="2" type="ORF">SAMN04487989_101887</name>
</gene>
<dbReference type="PANTHER" id="PTHR43317">
    <property type="entry name" value="THERMOSPERMINE SYNTHASE ACAULIS5"/>
    <property type="match status" value="1"/>
</dbReference>
<dbReference type="Pfam" id="PF01564">
    <property type="entry name" value="Spermine_synth"/>
    <property type="match status" value="1"/>
</dbReference>
<keyword evidence="3" id="KW-1185">Reference proteome</keyword>
<dbReference type="Proteomes" id="UP000198705">
    <property type="component" value="Unassembled WGS sequence"/>
</dbReference>
<dbReference type="RefSeq" id="WP_092206408.1">
    <property type="nucleotide sequence ID" value="NZ_FOVN01000001.1"/>
</dbReference>
<protein>
    <submittedName>
        <fullName evidence="2">Spermine/spermidine synthase</fullName>
    </submittedName>
</protein>
<name>A0A1I4ZL64_9FLAO</name>
<dbReference type="EMBL" id="FOVN01000001">
    <property type="protein sequence ID" value="SFN50700.1"/>
    <property type="molecule type" value="Genomic_DNA"/>
</dbReference>
<dbReference type="Gene3D" id="3.40.50.150">
    <property type="entry name" value="Vaccinia Virus protein VP39"/>
    <property type="match status" value="1"/>
</dbReference>
<sequence length="214" mass="24469">MAKLLSYLYPITKKVKSEINGTLEITWYNGKKHLNSKNANYSYGSLQRILKFGLEKLDLKNVHSILILGLGGGSVIETLKSDFNYQNQITAIDIDPQIIAIAKHEFQIDTSKNLKIICDDAWHYIENTSDTFDLIIIDLFIDITVPEQFLDVSFWETILKRKSASGSILFNASLEKELSQKLEHIISYLKAHIYQVEVYKKVNQTNTVILARSI</sequence>